<evidence type="ECO:0000313" key="2">
    <source>
        <dbReference type="Proteomes" id="UP000269721"/>
    </source>
</evidence>
<proteinExistence type="predicted"/>
<keyword evidence="2" id="KW-1185">Reference proteome</keyword>
<dbReference type="Proteomes" id="UP000269721">
    <property type="component" value="Unassembled WGS sequence"/>
</dbReference>
<protein>
    <submittedName>
        <fullName evidence="1">Uncharacterized protein</fullName>
    </submittedName>
</protein>
<name>A0A4V1IRJ1_9FUNG</name>
<gene>
    <name evidence="1" type="ORF">BDK51DRAFT_34178</name>
</gene>
<dbReference type="EMBL" id="KZ995654">
    <property type="protein sequence ID" value="RKO90237.1"/>
    <property type="molecule type" value="Genomic_DNA"/>
</dbReference>
<accession>A0A4V1IRJ1</accession>
<dbReference type="AlphaFoldDB" id="A0A4V1IRJ1"/>
<reference evidence="2" key="1">
    <citation type="journal article" date="2018" name="Nat. Microbiol.">
        <title>Leveraging single-cell genomics to expand the fungal tree of life.</title>
        <authorList>
            <person name="Ahrendt S.R."/>
            <person name="Quandt C.A."/>
            <person name="Ciobanu D."/>
            <person name="Clum A."/>
            <person name="Salamov A."/>
            <person name="Andreopoulos B."/>
            <person name="Cheng J.F."/>
            <person name="Woyke T."/>
            <person name="Pelin A."/>
            <person name="Henrissat B."/>
            <person name="Reynolds N.K."/>
            <person name="Benny G.L."/>
            <person name="Smith M.E."/>
            <person name="James T.Y."/>
            <person name="Grigoriev I.V."/>
        </authorList>
    </citation>
    <scope>NUCLEOTIDE SEQUENCE [LARGE SCALE GENOMIC DNA]</scope>
</reference>
<organism evidence="1 2">
    <name type="scientific">Blyttiomyces helicus</name>
    <dbReference type="NCBI Taxonomy" id="388810"/>
    <lineage>
        <taxon>Eukaryota</taxon>
        <taxon>Fungi</taxon>
        <taxon>Fungi incertae sedis</taxon>
        <taxon>Chytridiomycota</taxon>
        <taxon>Chytridiomycota incertae sedis</taxon>
        <taxon>Chytridiomycetes</taxon>
        <taxon>Chytridiomycetes incertae sedis</taxon>
        <taxon>Blyttiomyces</taxon>
    </lineage>
</organism>
<evidence type="ECO:0000313" key="1">
    <source>
        <dbReference type="EMBL" id="RKO90237.1"/>
    </source>
</evidence>
<sequence length="161" mass="18755">MYLRNIANQMLAREFPSIHSDSVINKSVYATGLRMLWWPKGMMGSKTSKQTKSIHDDHERIFPGDNYNETYALVVPESFQPLVPMLEHLQWTPLATDEEENVSFVDHATKIAVTKIANCLKMRKKSIQDNFEDKEQTDFKKAEYSIIKKIIEAEYSRDRII</sequence>